<comment type="caution">
    <text evidence="3">The sequence shown here is derived from an EMBL/GenBank/DDBJ whole genome shotgun (WGS) entry which is preliminary data.</text>
</comment>
<proteinExistence type="predicted"/>
<feature type="transmembrane region" description="Helical" evidence="1">
    <location>
        <begin position="65"/>
        <end position="86"/>
    </location>
</feature>
<protein>
    <submittedName>
        <fullName evidence="3">Uncharacterized protein</fullName>
    </submittedName>
</protein>
<keyword evidence="1" id="KW-0472">Membrane</keyword>
<keyword evidence="2" id="KW-0732">Signal</keyword>
<evidence type="ECO:0000313" key="3">
    <source>
        <dbReference type="EMBL" id="OIP65760.1"/>
    </source>
</evidence>
<dbReference type="EMBL" id="MNYX01000034">
    <property type="protein sequence ID" value="OIP65760.1"/>
    <property type="molecule type" value="Genomic_DNA"/>
</dbReference>
<name>A0A1J5GF64_9BACT</name>
<sequence>MCFSATASFVAGTALSATGAVTLAETKKKSDIPFASLPFLFGIQQFIEGGVWLSFQYGLPYLNQIATYSFMLFAYIFWPVFIPFAVGLLETDSHRKKILYAFQFVGLAVGSYLLYFIVTHPAVSQVVNKSIVYTVPKEYGVFLVGMYLVATCVSCLFSTHRIINLFGVLAVLSLAIAYYFFTASYVSVWCFFAAILSIVVYLYFRDRSIEYVGI</sequence>
<feature type="transmembrane region" description="Helical" evidence="1">
    <location>
        <begin position="98"/>
        <end position="119"/>
    </location>
</feature>
<feature type="transmembrane region" description="Helical" evidence="1">
    <location>
        <begin position="186"/>
        <end position="204"/>
    </location>
</feature>
<evidence type="ECO:0000313" key="4">
    <source>
        <dbReference type="Proteomes" id="UP000182059"/>
    </source>
</evidence>
<dbReference type="AlphaFoldDB" id="A0A1J5GF64"/>
<evidence type="ECO:0000256" key="2">
    <source>
        <dbReference type="SAM" id="SignalP"/>
    </source>
</evidence>
<feature type="signal peptide" evidence="2">
    <location>
        <begin position="1"/>
        <end position="19"/>
    </location>
</feature>
<feature type="transmembrane region" description="Helical" evidence="1">
    <location>
        <begin position="162"/>
        <end position="180"/>
    </location>
</feature>
<organism evidence="3 4">
    <name type="scientific">Candidatus Nomurabacteria bacterium CG2_30_43_9</name>
    <dbReference type="NCBI Taxonomy" id="1805283"/>
    <lineage>
        <taxon>Bacteria</taxon>
        <taxon>Candidatus Nomuraibacteriota</taxon>
    </lineage>
</organism>
<dbReference type="InterPro" id="IPR046737">
    <property type="entry name" value="DUF6629"/>
</dbReference>
<dbReference type="Proteomes" id="UP000182059">
    <property type="component" value="Unassembled WGS sequence"/>
</dbReference>
<evidence type="ECO:0000256" key="1">
    <source>
        <dbReference type="SAM" id="Phobius"/>
    </source>
</evidence>
<feature type="chain" id="PRO_5012430454" evidence="2">
    <location>
        <begin position="20"/>
        <end position="214"/>
    </location>
</feature>
<keyword evidence="1" id="KW-1133">Transmembrane helix</keyword>
<gene>
    <name evidence="3" type="ORF">AUK15_01240</name>
</gene>
<keyword evidence="1" id="KW-0812">Transmembrane</keyword>
<feature type="transmembrane region" description="Helical" evidence="1">
    <location>
        <begin position="139"/>
        <end position="157"/>
    </location>
</feature>
<dbReference type="Pfam" id="PF20334">
    <property type="entry name" value="DUF6629"/>
    <property type="match status" value="1"/>
</dbReference>
<reference evidence="3 4" key="1">
    <citation type="journal article" date="2016" name="Environ. Microbiol.">
        <title>Genomic resolution of a cold subsurface aquifer community provides metabolic insights for novel microbes adapted to high CO concentrations.</title>
        <authorList>
            <person name="Probst A.J."/>
            <person name="Castelle C.J."/>
            <person name="Singh A."/>
            <person name="Brown C.T."/>
            <person name="Anantharaman K."/>
            <person name="Sharon I."/>
            <person name="Hug L.A."/>
            <person name="Burstein D."/>
            <person name="Emerson J.B."/>
            <person name="Thomas B.C."/>
            <person name="Banfield J.F."/>
        </authorList>
    </citation>
    <scope>NUCLEOTIDE SEQUENCE [LARGE SCALE GENOMIC DNA]</scope>
    <source>
        <strain evidence="3">CG2_30_43_9</strain>
    </source>
</reference>
<accession>A0A1J5GF64</accession>